<dbReference type="InterPro" id="IPR055629">
    <property type="entry name" value="DUF7205"/>
</dbReference>
<name>A0A6J5KLU8_9CAUD</name>
<gene>
    <name evidence="1" type="ORF">UFOVP29_367</name>
</gene>
<reference evidence="1" key="1">
    <citation type="submission" date="2020-04" db="EMBL/GenBank/DDBJ databases">
        <authorList>
            <person name="Chiriac C."/>
            <person name="Salcher M."/>
            <person name="Ghai R."/>
            <person name="Kavagutti S V."/>
        </authorList>
    </citation>
    <scope>NUCLEOTIDE SEQUENCE</scope>
</reference>
<sequence>MATKSSDRPVFDVIGRPIAVGDWVSFLVKGRSDVGVGKILRITPKMVSVTWKTTDRSYSVYEDDITLLPPADVMMWLLK</sequence>
<proteinExistence type="predicted"/>
<dbReference type="EMBL" id="LR796167">
    <property type="protein sequence ID" value="CAB4123208.1"/>
    <property type="molecule type" value="Genomic_DNA"/>
</dbReference>
<protein>
    <submittedName>
        <fullName evidence="1">Uncharacterized protein</fullName>
    </submittedName>
</protein>
<dbReference type="Pfam" id="PF23835">
    <property type="entry name" value="DUF7205"/>
    <property type="match status" value="1"/>
</dbReference>
<accession>A0A6J5KLU8</accession>
<evidence type="ECO:0000313" key="1">
    <source>
        <dbReference type="EMBL" id="CAB4123208.1"/>
    </source>
</evidence>
<organism evidence="1">
    <name type="scientific">uncultured Caudovirales phage</name>
    <dbReference type="NCBI Taxonomy" id="2100421"/>
    <lineage>
        <taxon>Viruses</taxon>
        <taxon>Duplodnaviria</taxon>
        <taxon>Heunggongvirae</taxon>
        <taxon>Uroviricota</taxon>
        <taxon>Caudoviricetes</taxon>
        <taxon>Peduoviridae</taxon>
        <taxon>Maltschvirus</taxon>
        <taxon>Maltschvirus maltsch</taxon>
    </lineage>
</organism>